<dbReference type="InterPro" id="IPR003660">
    <property type="entry name" value="HAMP_dom"/>
</dbReference>
<keyword evidence="4" id="KW-1133">Transmembrane helix</keyword>
<gene>
    <name evidence="11" type="ORF">N868_18570</name>
</gene>
<evidence type="ECO:0000256" key="5">
    <source>
        <dbReference type="ARBA" id="ARBA00023136"/>
    </source>
</evidence>
<dbReference type="PROSITE" id="PS50885">
    <property type="entry name" value="HAMP"/>
    <property type="match status" value="1"/>
</dbReference>
<evidence type="ECO:0000256" key="4">
    <source>
        <dbReference type="ARBA" id="ARBA00022989"/>
    </source>
</evidence>
<dbReference type="RefSeq" id="WP_043607997.1">
    <property type="nucleotide sequence ID" value="NZ_AXCY01000075.1"/>
</dbReference>
<dbReference type="PANTHER" id="PTHR32089:SF112">
    <property type="entry name" value="LYSOZYME-LIKE PROTEIN-RELATED"/>
    <property type="match status" value="1"/>
</dbReference>
<dbReference type="InterPro" id="IPR004089">
    <property type="entry name" value="MCPsignal_dom"/>
</dbReference>
<dbReference type="GO" id="GO:0005886">
    <property type="term" value="C:plasma membrane"/>
    <property type="evidence" value="ECO:0007669"/>
    <property type="project" value="UniProtKB-SubCell"/>
</dbReference>
<dbReference type="PRINTS" id="PR00260">
    <property type="entry name" value="CHEMTRNSDUCR"/>
</dbReference>
<evidence type="ECO:0000256" key="8">
    <source>
        <dbReference type="PROSITE-ProRule" id="PRU00284"/>
    </source>
</evidence>
<reference evidence="11 12" key="2">
    <citation type="journal article" date="2015" name="Stand. Genomic Sci.">
        <title>Draft genome sequence of Cellulomonas carbonis T26(T) and comparative analysis of six Cellulomonas genomes.</title>
        <authorList>
            <person name="Zhuang W."/>
            <person name="Zhang S."/>
            <person name="Xia X."/>
            <person name="Wang G."/>
        </authorList>
    </citation>
    <scope>NUCLEOTIDE SEQUENCE [LARGE SCALE GENOMIC DNA]</scope>
    <source>
        <strain evidence="11 12">T26</strain>
    </source>
</reference>
<evidence type="ECO:0000256" key="2">
    <source>
        <dbReference type="ARBA" id="ARBA00022475"/>
    </source>
</evidence>
<evidence type="ECO:0000256" key="6">
    <source>
        <dbReference type="ARBA" id="ARBA00023224"/>
    </source>
</evidence>
<dbReference type="Pfam" id="PF00015">
    <property type="entry name" value="MCPsignal"/>
    <property type="match status" value="1"/>
</dbReference>
<comment type="subcellular location">
    <subcellularLocation>
        <location evidence="1">Cell membrane</location>
        <topology evidence="1">Multi-pass membrane protein</topology>
    </subcellularLocation>
</comment>
<evidence type="ECO:0000256" key="3">
    <source>
        <dbReference type="ARBA" id="ARBA00022692"/>
    </source>
</evidence>
<dbReference type="Pfam" id="PF17200">
    <property type="entry name" value="sCache_2"/>
    <property type="match status" value="1"/>
</dbReference>
<organism evidence="11 12">
    <name type="scientific">Cellulomonas carbonis T26</name>
    <dbReference type="NCBI Taxonomy" id="947969"/>
    <lineage>
        <taxon>Bacteria</taxon>
        <taxon>Bacillati</taxon>
        <taxon>Actinomycetota</taxon>
        <taxon>Actinomycetes</taxon>
        <taxon>Micrococcales</taxon>
        <taxon>Cellulomonadaceae</taxon>
        <taxon>Cellulomonas</taxon>
    </lineage>
</organism>
<dbReference type="InterPro" id="IPR033480">
    <property type="entry name" value="sCache_2"/>
</dbReference>
<evidence type="ECO:0000313" key="11">
    <source>
        <dbReference type="EMBL" id="KGM09827.1"/>
    </source>
</evidence>
<keyword evidence="3" id="KW-0812">Transmembrane</keyword>
<protein>
    <submittedName>
        <fullName evidence="11">Chemotaxis protein</fullName>
    </submittedName>
</protein>
<comment type="similarity">
    <text evidence="7">Belongs to the methyl-accepting chemotaxis (MCP) protein family.</text>
</comment>
<dbReference type="AlphaFoldDB" id="A0A0A0BQA0"/>
<dbReference type="Gene3D" id="1.10.287.950">
    <property type="entry name" value="Methyl-accepting chemotaxis protein"/>
    <property type="match status" value="1"/>
</dbReference>
<evidence type="ECO:0000256" key="7">
    <source>
        <dbReference type="ARBA" id="ARBA00029447"/>
    </source>
</evidence>
<dbReference type="GO" id="GO:0007165">
    <property type="term" value="P:signal transduction"/>
    <property type="evidence" value="ECO:0007669"/>
    <property type="project" value="UniProtKB-KW"/>
</dbReference>
<dbReference type="SUPFAM" id="SSF58104">
    <property type="entry name" value="Methyl-accepting chemotaxis protein (MCP) signaling domain"/>
    <property type="match status" value="1"/>
</dbReference>
<dbReference type="PANTHER" id="PTHR32089">
    <property type="entry name" value="METHYL-ACCEPTING CHEMOTAXIS PROTEIN MCPB"/>
    <property type="match status" value="1"/>
</dbReference>
<dbReference type="CDD" id="cd06225">
    <property type="entry name" value="HAMP"/>
    <property type="match status" value="1"/>
</dbReference>
<dbReference type="SMART" id="SM00283">
    <property type="entry name" value="MA"/>
    <property type="match status" value="1"/>
</dbReference>
<dbReference type="GO" id="GO:0004888">
    <property type="term" value="F:transmembrane signaling receptor activity"/>
    <property type="evidence" value="ECO:0007669"/>
    <property type="project" value="InterPro"/>
</dbReference>
<proteinExistence type="inferred from homology"/>
<keyword evidence="12" id="KW-1185">Reference proteome</keyword>
<evidence type="ECO:0000259" key="9">
    <source>
        <dbReference type="PROSITE" id="PS50111"/>
    </source>
</evidence>
<dbReference type="GO" id="GO:0006935">
    <property type="term" value="P:chemotaxis"/>
    <property type="evidence" value="ECO:0007669"/>
    <property type="project" value="InterPro"/>
</dbReference>
<evidence type="ECO:0000313" key="12">
    <source>
        <dbReference type="Proteomes" id="UP000029839"/>
    </source>
</evidence>
<evidence type="ECO:0000259" key="10">
    <source>
        <dbReference type="PROSITE" id="PS50885"/>
    </source>
</evidence>
<evidence type="ECO:0000256" key="1">
    <source>
        <dbReference type="ARBA" id="ARBA00004651"/>
    </source>
</evidence>
<comment type="caution">
    <text evidence="11">The sequence shown here is derived from an EMBL/GenBank/DDBJ whole genome shotgun (WGS) entry which is preliminary data.</text>
</comment>
<sequence>MSRLSSLSIAARLSLLLVVTAVGLAALTAVAAVRAESSMLAERTASTQAVVEVAAGVVAGYGALEESGELTRAEAQAAAVEAVRGLRYAGEEYFWINDMTPTMVMHPVKPELDGTDLTENVDPDGKHLFVEFVEVVRADGAGFVDYQWPKPGAEAPQPKVSYVTGYEPWGWVIGSGVYVDDVRAAALDEAFELGVSALVILAVTGGLGLVVARGIVRPVRDAAALLGSGDLTTRLPEGSGRTELERLAVALNATLERSASVAEEVSAAAAELDAAATSLAATSDGIAAEADRTARSTGEVAVTAQEVSAGMDAAAVGTQQMGASIAEIARNAQAAARIAGEAVEAAETTNRTVAALGESSAQIGSVVKVITSIAEQTNLLALNATIEAARAGEAGKGFAVVAGEVKELAQETARATGDIAVQVEQIQAVVGRAAEEIARISDVIGRIDAYQTTIAGAVEEQTATTASMEAGITRAADGGRRIASSLDDVSASSRRASEELGAIRAAARDLVATSRRLQESVPVG</sequence>
<feature type="domain" description="Methyl-accepting transducer" evidence="9">
    <location>
        <begin position="261"/>
        <end position="497"/>
    </location>
</feature>
<dbReference type="SMART" id="SM01049">
    <property type="entry name" value="Cache_2"/>
    <property type="match status" value="1"/>
</dbReference>
<dbReference type="InterPro" id="IPR004090">
    <property type="entry name" value="Chemotax_Me-accpt_rcpt"/>
</dbReference>
<dbReference type="SMART" id="SM00304">
    <property type="entry name" value="HAMP"/>
    <property type="match status" value="1"/>
</dbReference>
<keyword evidence="6 8" id="KW-0807">Transducer</keyword>
<dbReference type="Proteomes" id="UP000029839">
    <property type="component" value="Unassembled WGS sequence"/>
</dbReference>
<keyword evidence="5" id="KW-0472">Membrane</keyword>
<dbReference type="Pfam" id="PF00672">
    <property type="entry name" value="HAMP"/>
    <property type="match status" value="1"/>
</dbReference>
<accession>A0A0A0BQA0</accession>
<name>A0A0A0BQA0_9CELL</name>
<reference evidence="11 12" key="1">
    <citation type="submission" date="2013-08" db="EMBL/GenBank/DDBJ databases">
        <title>Genome sequencing of Cellulomonas carbonis T26.</title>
        <authorList>
            <person name="Chen F."/>
            <person name="Li Y."/>
            <person name="Wang G."/>
        </authorList>
    </citation>
    <scope>NUCLEOTIDE SEQUENCE [LARGE SCALE GENOMIC DNA]</scope>
    <source>
        <strain evidence="11 12">T26</strain>
    </source>
</reference>
<keyword evidence="2" id="KW-1003">Cell membrane</keyword>
<dbReference type="Gene3D" id="3.30.450.20">
    <property type="entry name" value="PAS domain"/>
    <property type="match status" value="1"/>
</dbReference>
<dbReference type="OrthoDB" id="8482111at2"/>
<feature type="domain" description="HAMP" evidence="10">
    <location>
        <begin position="213"/>
        <end position="263"/>
    </location>
</feature>
<dbReference type="PROSITE" id="PS50111">
    <property type="entry name" value="CHEMOTAXIS_TRANSDUC_2"/>
    <property type="match status" value="1"/>
</dbReference>
<dbReference type="EMBL" id="AXCY01000075">
    <property type="protein sequence ID" value="KGM09827.1"/>
    <property type="molecule type" value="Genomic_DNA"/>
</dbReference>